<dbReference type="InterPro" id="IPR005024">
    <property type="entry name" value="Snf7_fam"/>
</dbReference>
<dbReference type="PANTHER" id="PTHR22761">
    <property type="entry name" value="CHARGED MULTIVESICULAR BODY PROTEIN"/>
    <property type="match status" value="1"/>
</dbReference>
<evidence type="ECO:0000256" key="2">
    <source>
        <dbReference type="SAM" id="MobiDB-lite"/>
    </source>
</evidence>
<proteinExistence type="predicted"/>
<sequence>MSDLLNYILQHEDAFRKNRLPSLYSDFTIQKRTNPDGYAVNVAAWEHALTSAARAGCISPSYAPGGTPLGSAPPITKSKPGEQRTGDHLVLRVDNYLLGDLELPEFGRPVALTAVIDEAIRKRTMIPLQLYRTTAGSLRKKSWTIIDTAALGPWNIMSWGMKQLRGFVVGSDTPDSLPELPAQELVLVENLKETANLVITQSAKHSPALTDRVYSKESFVAEYASILNQSTQLSPTDFDVLLLYLSRDTGAIAYDGQTIRFRSQNDSPTITQQDTTVSSLKTLISTISKQAEGLGNKIAELTATAKAALNNKNRISALAALRSKKLAEHNLKQKLDTLAQLEEVYISIERAAGQVEVVQAMEAGVNALRTLHAKIGGPERVENVVDDLREEMSKTDEIGNIINETALTVDEDEIDEELEAMEDAERQAKEDREVEDTLKRLADLDKAAKEAGRKTEAEEAVESDLAESIGKLSHMSIEESSEATKGRPLPAK</sequence>
<keyword evidence="1" id="KW-0175">Coiled coil</keyword>
<dbReference type="EMBL" id="VIFY01000007">
    <property type="protein sequence ID" value="TQB76717.1"/>
    <property type="molecule type" value="Genomic_DNA"/>
</dbReference>
<protein>
    <recommendedName>
        <fullName evidence="5">Charged multivesicular body protein 7</fullName>
    </recommendedName>
</protein>
<dbReference type="GO" id="GO:0000815">
    <property type="term" value="C:ESCRT III complex"/>
    <property type="evidence" value="ECO:0007669"/>
    <property type="project" value="TreeGrafter"/>
</dbReference>
<feature type="compositionally biased region" description="Basic and acidic residues" evidence="2">
    <location>
        <begin position="447"/>
        <end position="457"/>
    </location>
</feature>
<dbReference type="GO" id="GO:0006900">
    <property type="term" value="P:vesicle budding from membrane"/>
    <property type="evidence" value="ECO:0007669"/>
    <property type="project" value="TreeGrafter"/>
</dbReference>
<evidence type="ECO:0000256" key="1">
    <source>
        <dbReference type="SAM" id="Coils"/>
    </source>
</evidence>
<dbReference type="AlphaFoldDB" id="A0A507R6P4"/>
<dbReference type="GO" id="GO:0009898">
    <property type="term" value="C:cytoplasmic side of plasma membrane"/>
    <property type="evidence" value="ECO:0007669"/>
    <property type="project" value="TreeGrafter"/>
</dbReference>
<name>A0A507R6P4_MONPU</name>
<dbReference type="STRING" id="5098.A0A507R6P4"/>
<organism evidence="3 4">
    <name type="scientific">Monascus purpureus</name>
    <name type="common">Red mold</name>
    <name type="synonym">Monascus anka</name>
    <dbReference type="NCBI Taxonomy" id="5098"/>
    <lineage>
        <taxon>Eukaryota</taxon>
        <taxon>Fungi</taxon>
        <taxon>Dikarya</taxon>
        <taxon>Ascomycota</taxon>
        <taxon>Pezizomycotina</taxon>
        <taxon>Eurotiomycetes</taxon>
        <taxon>Eurotiomycetidae</taxon>
        <taxon>Eurotiales</taxon>
        <taxon>Aspergillaceae</taxon>
        <taxon>Monascus</taxon>
    </lineage>
</organism>
<evidence type="ECO:0008006" key="5">
    <source>
        <dbReference type="Google" id="ProtNLM"/>
    </source>
</evidence>
<comment type="caution">
    <text evidence="3">The sequence shown here is derived from an EMBL/GenBank/DDBJ whole genome shotgun (WGS) entry which is preliminary data.</text>
</comment>
<dbReference type="GO" id="GO:0032511">
    <property type="term" value="P:late endosome to vacuole transport via multivesicular body sorting pathway"/>
    <property type="evidence" value="ECO:0007669"/>
    <property type="project" value="TreeGrafter"/>
</dbReference>
<dbReference type="OrthoDB" id="10250120at2759"/>
<feature type="coiled-coil region" evidence="1">
    <location>
        <begin position="291"/>
        <end position="351"/>
    </location>
</feature>
<reference evidence="3 4" key="1">
    <citation type="submission" date="2019-06" db="EMBL/GenBank/DDBJ databases">
        <title>Wine fermentation using esterase from Monascus purpureus.</title>
        <authorList>
            <person name="Geng C."/>
            <person name="Zhang Y."/>
        </authorList>
    </citation>
    <scope>NUCLEOTIDE SEQUENCE [LARGE SCALE GENOMIC DNA]</scope>
    <source>
        <strain evidence="3">HQ1</strain>
    </source>
</reference>
<dbReference type="GO" id="GO:0005771">
    <property type="term" value="C:multivesicular body"/>
    <property type="evidence" value="ECO:0007669"/>
    <property type="project" value="TreeGrafter"/>
</dbReference>
<keyword evidence="4" id="KW-1185">Reference proteome</keyword>
<dbReference type="PANTHER" id="PTHR22761:SF18">
    <property type="entry name" value="SORTING PROTEIN SNF7 FAMILY PROTEIN, PUTATIVE (AFU_ORTHOLOGUE AFUA_2G16692)-RELATED"/>
    <property type="match status" value="1"/>
</dbReference>
<evidence type="ECO:0000313" key="4">
    <source>
        <dbReference type="Proteomes" id="UP000319663"/>
    </source>
</evidence>
<evidence type="ECO:0000313" key="3">
    <source>
        <dbReference type="EMBL" id="TQB76717.1"/>
    </source>
</evidence>
<dbReference type="Pfam" id="PF03357">
    <property type="entry name" value="Snf7"/>
    <property type="match status" value="1"/>
</dbReference>
<dbReference type="Gene3D" id="6.10.140.1230">
    <property type="match status" value="1"/>
</dbReference>
<gene>
    <name evidence="3" type="ORF">MPDQ_007112</name>
</gene>
<dbReference type="Proteomes" id="UP000319663">
    <property type="component" value="Unassembled WGS sequence"/>
</dbReference>
<feature type="region of interest" description="Disordered" evidence="2">
    <location>
        <begin position="447"/>
        <end position="492"/>
    </location>
</feature>
<accession>A0A507R6P4</accession>